<reference evidence="2 3" key="1">
    <citation type="journal article" date="2022" name="bioRxiv">
        <title>Genomics of Preaxostyla Flagellates Illuminates Evolutionary Transitions and the Path Towards Mitochondrial Loss.</title>
        <authorList>
            <person name="Novak L.V.F."/>
            <person name="Treitli S.C."/>
            <person name="Pyrih J."/>
            <person name="Halakuc P."/>
            <person name="Pipaliya S.V."/>
            <person name="Vacek V."/>
            <person name="Brzon O."/>
            <person name="Soukal P."/>
            <person name="Eme L."/>
            <person name="Dacks J.B."/>
            <person name="Karnkowska A."/>
            <person name="Elias M."/>
            <person name="Hampl V."/>
        </authorList>
    </citation>
    <scope>NUCLEOTIDE SEQUENCE [LARGE SCALE GENOMIC DNA]</scope>
    <source>
        <strain evidence="2">NAU3</strain>
        <tissue evidence="2">Gut</tissue>
    </source>
</reference>
<accession>A0ABQ9YA65</accession>
<evidence type="ECO:0000313" key="2">
    <source>
        <dbReference type="EMBL" id="KAK2960656.1"/>
    </source>
</evidence>
<dbReference type="Proteomes" id="UP001281761">
    <property type="component" value="Unassembled WGS sequence"/>
</dbReference>
<comment type="caution">
    <text evidence="2">The sequence shown here is derived from an EMBL/GenBank/DDBJ whole genome shotgun (WGS) entry which is preliminary data.</text>
</comment>
<proteinExistence type="predicted"/>
<gene>
    <name evidence="2" type="ORF">BLNAU_4311</name>
</gene>
<dbReference type="EMBL" id="JARBJD010000021">
    <property type="protein sequence ID" value="KAK2960656.1"/>
    <property type="molecule type" value="Genomic_DNA"/>
</dbReference>
<feature type="region of interest" description="Disordered" evidence="1">
    <location>
        <begin position="19"/>
        <end position="45"/>
    </location>
</feature>
<evidence type="ECO:0000313" key="3">
    <source>
        <dbReference type="Proteomes" id="UP001281761"/>
    </source>
</evidence>
<organism evidence="2 3">
    <name type="scientific">Blattamonas nauphoetae</name>
    <dbReference type="NCBI Taxonomy" id="2049346"/>
    <lineage>
        <taxon>Eukaryota</taxon>
        <taxon>Metamonada</taxon>
        <taxon>Preaxostyla</taxon>
        <taxon>Oxymonadida</taxon>
        <taxon>Blattamonas</taxon>
    </lineage>
</organism>
<keyword evidence="3" id="KW-1185">Reference proteome</keyword>
<sequence>MKQVFEPLTRLLPKRFPTGRPSLIDVDNEENKEHHDISSTKKEAEDRAQGIVDSAILRMGTTSRTPLFLFVVDEALAEHHSLPMSLLSSVGSVGCGMMRQRSLADVLWILFLTRISREVMALPLNTSINSGDFSYDVIRFLSNALVDTKLLEHSHYEYDVVKVLNTLISHATTRRLNNRNRISSVGLDLLESAFPHIKDETQILLLSRLLMVCPSHQEGESRLDALVNHQSPKIGLIALIRWFQLLSSITKTTKPENLIKCDGFTPAKIRANLFRALYVIIEHEGPDDLITQLFETLKPLMTLEQKHIFFKTAQQQTLHELKLVADTRCKTHSKDSPRAKVLFDVAQWITWLQY</sequence>
<protein>
    <submittedName>
        <fullName evidence="2">Uncharacterized protein</fullName>
    </submittedName>
</protein>
<name>A0ABQ9YA65_9EUKA</name>
<feature type="compositionally biased region" description="Basic and acidic residues" evidence="1">
    <location>
        <begin position="29"/>
        <end position="45"/>
    </location>
</feature>
<evidence type="ECO:0000256" key="1">
    <source>
        <dbReference type="SAM" id="MobiDB-lite"/>
    </source>
</evidence>